<evidence type="ECO:0000313" key="3">
    <source>
        <dbReference type="RefSeq" id="XP_026677871.1"/>
    </source>
</evidence>
<evidence type="ECO:0000313" key="2">
    <source>
        <dbReference type="Proteomes" id="UP000079169"/>
    </source>
</evidence>
<dbReference type="AlphaFoldDB" id="A0A3Q0INJ0"/>
<name>A0A3Q0INJ0_DIACI</name>
<keyword evidence="2" id="KW-1185">Reference proteome</keyword>
<feature type="compositionally biased region" description="Acidic residues" evidence="1">
    <location>
        <begin position="100"/>
        <end position="111"/>
    </location>
</feature>
<dbReference type="KEGG" id="dci:103507130"/>
<dbReference type="RefSeq" id="XP_026677871.1">
    <property type="nucleotide sequence ID" value="XM_026822070.1"/>
</dbReference>
<dbReference type="GeneID" id="103507130"/>
<organism evidence="2 3">
    <name type="scientific">Diaphorina citri</name>
    <name type="common">Asian citrus psyllid</name>
    <dbReference type="NCBI Taxonomy" id="121845"/>
    <lineage>
        <taxon>Eukaryota</taxon>
        <taxon>Metazoa</taxon>
        <taxon>Ecdysozoa</taxon>
        <taxon>Arthropoda</taxon>
        <taxon>Hexapoda</taxon>
        <taxon>Insecta</taxon>
        <taxon>Pterygota</taxon>
        <taxon>Neoptera</taxon>
        <taxon>Paraneoptera</taxon>
        <taxon>Hemiptera</taxon>
        <taxon>Sternorrhyncha</taxon>
        <taxon>Psylloidea</taxon>
        <taxon>Psyllidae</taxon>
        <taxon>Diaphorininae</taxon>
        <taxon>Diaphorina</taxon>
    </lineage>
</organism>
<gene>
    <name evidence="3" type="primary">LOC103507130</name>
</gene>
<evidence type="ECO:0000256" key="1">
    <source>
        <dbReference type="SAM" id="MobiDB-lite"/>
    </source>
</evidence>
<reference evidence="3" key="1">
    <citation type="submission" date="2025-08" db="UniProtKB">
        <authorList>
            <consortium name="RefSeq"/>
        </authorList>
    </citation>
    <scope>IDENTIFICATION</scope>
</reference>
<proteinExistence type="predicted"/>
<feature type="compositionally biased region" description="Low complexity" evidence="1">
    <location>
        <begin position="112"/>
        <end position="122"/>
    </location>
</feature>
<sequence length="141" mass="15871">MKSHEDMVQHLEQELDQHKLHPPDKHAKGLTVQNYKDKNSYLQSEIKRYKIYSYILSSKLSGVTNQALLSGGGGGGGLIPFDNFSLMFPPAHLTLHEGGEMTEEGEGEEENSSPNHHNNNNSRQQNRYSYRAAIYGISEVQ</sequence>
<dbReference type="STRING" id="121845.A0A3Q0INJ0"/>
<dbReference type="PaxDb" id="121845-A0A3Q0INJ0"/>
<accession>A0A3Q0INJ0</accession>
<protein>
    <submittedName>
        <fullName evidence="3">Uncharacterized protein LOC103507130</fullName>
    </submittedName>
</protein>
<dbReference type="Proteomes" id="UP000079169">
    <property type="component" value="Unplaced"/>
</dbReference>
<feature type="region of interest" description="Disordered" evidence="1">
    <location>
        <begin position="92"/>
        <end position="127"/>
    </location>
</feature>